<gene>
    <name evidence="2" type="ORF">PY01924</name>
    <name evidence="1" type="ORF">PY04650</name>
</gene>
<accession>Q7PDC8</accession>
<dbReference type="PaxDb" id="73239-Q7PDC8"/>
<name>Q7PDC8_PLAYO</name>
<proteinExistence type="predicted"/>
<dbReference type="AlphaFoldDB" id="Q7PDC8"/>
<keyword evidence="3" id="KW-1185">Reference proteome</keyword>
<evidence type="ECO:0000313" key="1">
    <source>
        <dbReference type="EMBL" id="EAA16544.1"/>
    </source>
</evidence>
<comment type="caution">
    <text evidence="1">The sequence shown here is derived from an EMBL/GenBank/DDBJ whole genome shotgun (WGS) entry which is preliminary data.</text>
</comment>
<sequence>MGSGLRGVQPLSNRLSFATLVCQPIAVPTV</sequence>
<evidence type="ECO:0000313" key="3">
    <source>
        <dbReference type="Proteomes" id="UP000008553"/>
    </source>
</evidence>
<dbReference type="InParanoid" id="Q7PDC8"/>
<dbReference type="Proteomes" id="UP000008553">
    <property type="component" value="Unassembled WGS sequence"/>
</dbReference>
<evidence type="ECO:0000313" key="2">
    <source>
        <dbReference type="EMBL" id="EAA21326.1"/>
    </source>
</evidence>
<dbReference type="EMBL" id="AABL01000525">
    <property type="protein sequence ID" value="EAA21326.1"/>
    <property type="molecule type" value="Genomic_DNA"/>
</dbReference>
<organism evidence="1 3">
    <name type="scientific">Plasmodium yoelii yoelii</name>
    <dbReference type="NCBI Taxonomy" id="73239"/>
    <lineage>
        <taxon>Eukaryota</taxon>
        <taxon>Sar</taxon>
        <taxon>Alveolata</taxon>
        <taxon>Apicomplexa</taxon>
        <taxon>Aconoidasida</taxon>
        <taxon>Haemosporida</taxon>
        <taxon>Plasmodiidae</taxon>
        <taxon>Plasmodium</taxon>
        <taxon>Plasmodium (Vinckeia)</taxon>
    </lineage>
</organism>
<protein>
    <submittedName>
        <fullName evidence="1">Uncharacterized protein</fullName>
    </submittedName>
</protein>
<dbReference type="EMBL" id="AABL01001425">
    <property type="protein sequence ID" value="EAA16544.1"/>
    <property type="molecule type" value="Genomic_DNA"/>
</dbReference>
<reference evidence="1 3" key="1">
    <citation type="journal article" date="2002" name="Nature">
        <title>Genome sequence and comparative analysis of the model rodent malaria parasite Plasmodium yoelii yoelii.</title>
        <authorList>
            <person name="Carlton J.M."/>
            <person name="Angiuoli S.V."/>
            <person name="Suh B.B."/>
            <person name="Kooij T.W."/>
            <person name="Pertea M."/>
            <person name="Silva J.C."/>
            <person name="Ermolaeva M.D."/>
            <person name="Allen J.E."/>
            <person name="Selengut J.D."/>
            <person name="Koo H.L."/>
            <person name="Peterson J.D."/>
            <person name="Pop M."/>
            <person name="Kosack D.S."/>
            <person name="Shumway M.F."/>
            <person name="Bidwell S.L."/>
            <person name="Shallom S.J."/>
            <person name="van Aken S.E."/>
            <person name="Riedmuller S.B."/>
            <person name="Feldblyum T.V."/>
            <person name="Cho J.K."/>
            <person name="Quackenbush J."/>
            <person name="Sedegah M."/>
            <person name="Shoaibi A."/>
            <person name="Cummings L.M."/>
            <person name="Florens L."/>
            <person name="Yates J.R."/>
            <person name="Raine J.D."/>
            <person name="Sinden R.E."/>
            <person name="Harris M.A."/>
            <person name="Cunningham D.A."/>
            <person name="Preiser P.R."/>
            <person name="Bergman L.W."/>
            <person name="Vaidya A.B."/>
            <person name="van Lin L.H."/>
            <person name="Janse C.J."/>
            <person name="Waters A.P."/>
            <person name="Smith H.O."/>
            <person name="White O.R."/>
            <person name="Salzberg S.L."/>
            <person name="Venter J.C."/>
            <person name="Fraser C.M."/>
            <person name="Hoffman S.L."/>
            <person name="Gardner M.J."/>
            <person name="Carucci D.J."/>
        </authorList>
    </citation>
    <scope>NUCLEOTIDE SEQUENCE [LARGE SCALE GENOMIC DNA]</scope>
    <source>
        <strain evidence="1 3">17XNL</strain>
    </source>
</reference>